<dbReference type="EMBL" id="JAAKZZ010000179">
    <property type="protein sequence ID" value="NGO70255.1"/>
    <property type="molecule type" value="Genomic_DNA"/>
</dbReference>
<proteinExistence type="predicted"/>
<keyword evidence="3" id="KW-0255">Endonuclease</keyword>
<feature type="non-terminal residue" evidence="3">
    <location>
        <position position="1"/>
    </location>
</feature>
<dbReference type="GO" id="GO:0004519">
    <property type="term" value="F:endonuclease activity"/>
    <property type="evidence" value="ECO:0007669"/>
    <property type="project" value="UniProtKB-KW"/>
</dbReference>
<gene>
    <name evidence="3" type="ORF">G5C65_18245</name>
</gene>
<evidence type="ECO:0000259" key="2">
    <source>
        <dbReference type="Pfam" id="PF07510"/>
    </source>
</evidence>
<dbReference type="AlphaFoldDB" id="A0A6G4WYE1"/>
<keyword evidence="3" id="KW-0378">Hydrolase</keyword>
<feature type="domain" description="GmrSD restriction endonucleases C-terminal" evidence="2">
    <location>
        <begin position="76"/>
        <end position="172"/>
    </location>
</feature>
<dbReference type="PANTHER" id="PTHR24094">
    <property type="entry name" value="SECRETED PROTEIN"/>
    <property type="match status" value="1"/>
</dbReference>
<dbReference type="Pfam" id="PF07510">
    <property type="entry name" value="GmrSD_C"/>
    <property type="match status" value="1"/>
</dbReference>
<dbReference type="PANTHER" id="PTHR24094:SF15">
    <property type="entry name" value="AMP-DEPENDENT SYNTHETASE_LIGASE DOMAIN-CONTAINING PROTEIN-RELATED"/>
    <property type="match status" value="1"/>
</dbReference>
<dbReference type="InterPro" id="IPR011089">
    <property type="entry name" value="GmrSD_C"/>
</dbReference>
<evidence type="ECO:0000313" key="4">
    <source>
        <dbReference type="Proteomes" id="UP000477722"/>
    </source>
</evidence>
<evidence type="ECO:0000256" key="1">
    <source>
        <dbReference type="SAM" id="MobiDB-lite"/>
    </source>
</evidence>
<name>A0A6G4WYE1_9ACTN</name>
<organism evidence="3 4">
    <name type="scientific">Streptomyces boncukensis</name>
    <dbReference type="NCBI Taxonomy" id="2711219"/>
    <lineage>
        <taxon>Bacteria</taxon>
        <taxon>Bacillati</taxon>
        <taxon>Actinomycetota</taxon>
        <taxon>Actinomycetes</taxon>
        <taxon>Kitasatosporales</taxon>
        <taxon>Streptomycetaceae</taxon>
        <taxon>Streptomyces</taxon>
    </lineage>
</organism>
<protein>
    <submittedName>
        <fullName evidence="3">HNH endonuclease</fullName>
    </submittedName>
</protein>
<feature type="compositionally biased region" description="Basic and acidic residues" evidence="1">
    <location>
        <begin position="14"/>
        <end position="30"/>
    </location>
</feature>
<feature type="region of interest" description="Disordered" evidence="1">
    <location>
        <begin position="1"/>
        <end position="30"/>
    </location>
</feature>
<dbReference type="RefSeq" id="WP_165299921.1">
    <property type="nucleotide sequence ID" value="NZ_JAAKZZ010000179.1"/>
</dbReference>
<keyword evidence="4" id="KW-1185">Reference proteome</keyword>
<accession>A0A6G4WYE1</accession>
<evidence type="ECO:0000313" key="3">
    <source>
        <dbReference type="EMBL" id="NGO70255.1"/>
    </source>
</evidence>
<comment type="caution">
    <text evidence="3">The sequence shown here is derived from an EMBL/GenBank/DDBJ whole genome shotgun (WGS) entry which is preliminary data.</text>
</comment>
<keyword evidence="3" id="KW-0540">Nuclease</keyword>
<reference evidence="3 4" key="1">
    <citation type="submission" date="2020-02" db="EMBL/GenBank/DDBJ databases">
        <title>Whole-genome analyses of novel actinobacteria.</title>
        <authorList>
            <person name="Sahin N."/>
            <person name="Tatar D."/>
        </authorList>
    </citation>
    <scope>NUCLEOTIDE SEQUENCE [LARGE SCALE GENOMIC DNA]</scope>
    <source>
        <strain evidence="3 4">SB3404</strain>
    </source>
</reference>
<dbReference type="Proteomes" id="UP000477722">
    <property type="component" value="Unassembled WGS sequence"/>
</dbReference>
<sequence length="178" mass="19601">PPSAAQARTMLGQIDERSEGSSDGYSRDKFPHWISQGDNCNTREVVLKRDGDGVETGTNCYPTRGSWTSPYDGATWTDPSDVDIDHVVPLAEAWRSGASGWTQSKRQGFANDLTTAQLLAVTDNVNQSKGDKDPAEWMPSRTSYHCTYARIWIWVKHEHGLNADPAEKSALSRALGTC</sequence>